<dbReference type="PANTHER" id="PTHR35011:SF10">
    <property type="entry name" value="TRAP TRANSPORTER SMALL PERMEASE PROTEIN"/>
    <property type="match status" value="1"/>
</dbReference>
<dbReference type="EMBL" id="UOEC01000042">
    <property type="protein sequence ID" value="VAV88324.1"/>
    <property type="molecule type" value="Genomic_DNA"/>
</dbReference>
<comment type="subcellular location">
    <subcellularLocation>
        <location evidence="1">Cell inner membrane</location>
        <topology evidence="1">Multi-pass membrane protein</topology>
    </subcellularLocation>
</comment>
<dbReference type="InterPro" id="IPR055348">
    <property type="entry name" value="DctQ"/>
</dbReference>
<evidence type="ECO:0000256" key="1">
    <source>
        <dbReference type="ARBA" id="ARBA00004429"/>
    </source>
</evidence>
<keyword evidence="2" id="KW-0813">Transport</keyword>
<feature type="transmembrane region" description="Helical" evidence="8">
    <location>
        <begin position="55"/>
        <end position="75"/>
    </location>
</feature>
<proteinExistence type="predicted"/>
<evidence type="ECO:0000256" key="3">
    <source>
        <dbReference type="ARBA" id="ARBA00022475"/>
    </source>
</evidence>
<dbReference type="AlphaFoldDB" id="A0A3B0R4C0"/>
<evidence type="ECO:0000256" key="6">
    <source>
        <dbReference type="ARBA" id="ARBA00022989"/>
    </source>
</evidence>
<evidence type="ECO:0000259" key="9">
    <source>
        <dbReference type="Pfam" id="PF04290"/>
    </source>
</evidence>
<sequence>MRRLLDGLYRASLVTAAGFIVAICAVVIGQVLLNLADRIAGALFGGAIGLTIPSYADFTGFFLAAASFFALAGTLREGGHIRVTLVIGLLPKSIRYILELWCVALALVITGYACWYMFALVMESWQYNDLSSGIIAVPLWLPQLSLAAGLLVLAIALLDELVCQIGGSDPSWRGKGENLLGDKEG</sequence>
<evidence type="ECO:0000313" key="10">
    <source>
        <dbReference type="EMBL" id="VAV88324.1"/>
    </source>
</evidence>
<organism evidence="10">
    <name type="scientific">hydrothermal vent metagenome</name>
    <dbReference type="NCBI Taxonomy" id="652676"/>
    <lineage>
        <taxon>unclassified sequences</taxon>
        <taxon>metagenomes</taxon>
        <taxon>ecological metagenomes</taxon>
    </lineage>
</organism>
<gene>
    <name evidence="10" type="ORF">MNBD_ALPHA08-2007</name>
</gene>
<evidence type="ECO:0000256" key="4">
    <source>
        <dbReference type="ARBA" id="ARBA00022519"/>
    </source>
</evidence>
<reference evidence="10" key="1">
    <citation type="submission" date="2018-06" db="EMBL/GenBank/DDBJ databases">
        <authorList>
            <person name="Zhirakovskaya E."/>
        </authorList>
    </citation>
    <scope>NUCLEOTIDE SEQUENCE</scope>
</reference>
<dbReference type="GO" id="GO:0015740">
    <property type="term" value="P:C4-dicarboxylate transport"/>
    <property type="evidence" value="ECO:0007669"/>
    <property type="project" value="TreeGrafter"/>
</dbReference>
<feature type="domain" description="Tripartite ATP-independent periplasmic transporters DctQ component" evidence="9">
    <location>
        <begin position="55"/>
        <end position="165"/>
    </location>
</feature>
<dbReference type="PANTHER" id="PTHR35011">
    <property type="entry name" value="2,3-DIKETO-L-GULONATE TRAP TRANSPORTER SMALL PERMEASE PROTEIN YIAM"/>
    <property type="match status" value="1"/>
</dbReference>
<feature type="transmembrane region" description="Helical" evidence="8">
    <location>
        <begin position="96"/>
        <end position="119"/>
    </location>
</feature>
<keyword evidence="3" id="KW-1003">Cell membrane</keyword>
<keyword evidence="6 8" id="KW-1133">Transmembrane helix</keyword>
<keyword evidence="7 8" id="KW-0472">Membrane</keyword>
<dbReference type="GO" id="GO:0022857">
    <property type="term" value="F:transmembrane transporter activity"/>
    <property type="evidence" value="ECO:0007669"/>
    <property type="project" value="TreeGrafter"/>
</dbReference>
<dbReference type="GO" id="GO:0005886">
    <property type="term" value="C:plasma membrane"/>
    <property type="evidence" value="ECO:0007669"/>
    <property type="project" value="UniProtKB-SubCell"/>
</dbReference>
<accession>A0A3B0R4C0</accession>
<keyword evidence="5 8" id="KW-0812">Transmembrane</keyword>
<keyword evidence="4" id="KW-0997">Cell inner membrane</keyword>
<evidence type="ECO:0000256" key="2">
    <source>
        <dbReference type="ARBA" id="ARBA00022448"/>
    </source>
</evidence>
<feature type="transmembrane region" description="Helical" evidence="8">
    <location>
        <begin position="139"/>
        <end position="158"/>
    </location>
</feature>
<evidence type="ECO:0000256" key="8">
    <source>
        <dbReference type="SAM" id="Phobius"/>
    </source>
</evidence>
<evidence type="ECO:0000256" key="7">
    <source>
        <dbReference type="ARBA" id="ARBA00023136"/>
    </source>
</evidence>
<dbReference type="InterPro" id="IPR007387">
    <property type="entry name" value="TRAP_DctQ"/>
</dbReference>
<name>A0A3B0R4C0_9ZZZZ</name>
<feature type="transmembrane region" description="Helical" evidence="8">
    <location>
        <begin position="12"/>
        <end position="35"/>
    </location>
</feature>
<protein>
    <recommendedName>
        <fullName evidence="9">Tripartite ATP-independent periplasmic transporters DctQ component domain-containing protein</fullName>
    </recommendedName>
</protein>
<dbReference type="Pfam" id="PF04290">
    <property type="entry name" value="DctQ"/>
    <property type="match status" value="1"/>
</dbReference>
<evidence type="ECO:0000256" key="5">
    <source>
        <dbReference type="ARBA" id="ARBA00022692"/>
    </source>
</evidence>